<evidence type="ECO:0000259" key="5">
    <source>
        <dbReference type="Pfam" id="PF04101"/>
    </source>
</evidence>
<comment type="subcellular location">
    <subcellularLocation>
        <location evidence="1">Membrane</location>
    </subcellularLocation>
</comment>
<evidence type="ECO:0000259" key="6">
    <source>
        <dbReference type="Pfam" id="PF06925"/>
    </source>
</evidence>
<dbReference type="InterPro" id="IPR007235">
    <property type="entry name" value="Glyco_trans_28_C"/>
</dbReference>
<sequence>MLLLSAPVGEGHVAAARALAARMRTVWPDAAVTEVETVAGGPRRTALLGAAYRLVMRAAPGLYGFAYDVLGRLPRLASVLQRLGAPATARALRPVLAAQRPDLVVCTYPVTSGGLALLHRRGELDARTVAIVTDPAVHPFWVWPDVDETWVMLDEAAAAARRLGAGDVRVVPPVVDARFVPGPAPDGDELTVLVTGGSLGFGSLEHAVDAVLDAGSGVRAVVLCGHNDGLRARLDARADPRLRTLGWTDTVPAEMAAADAVLTTGGGMIASEALAVGRPVLFATPVPGHGRAGARALEHAGLAVVCPRPADVTTAVVGLRDDPSRREALAAAARAFSARDLDGALAGLAERVLGRAR</sequence>
<dbReference type="Pfam" id="PF04101">
    <property type="entry name" value="Glyco_tran_28_C"/>
    <property type="match status" value="1"/>
</dbReference>
<keyword evidence="4" id="KW-0808">Transferase</keyword>
<dbReference type="Gene3D" id="3.40.50.2000">
    <property type="entry name" value="Glycogen Phosphorylase B"/>
    <property type="match status" value="1"/>
</dbReference>
<dbReference type="EMBL" id="JAJNDB010000002">
    <property type="protein sequence ID" value="MCD2194309.1"/>
    <property type="molecule type" value="Genomic_DNA"/>
</dbReference>
<comment type="similarity">
    <text evidence="2">Belongs to the glycosyltransferase 28 family.</text>
</comment>
<evidence type="ECO:0000313" key="8">
    <source>
        <dbReference type="Proteomes" id="UP001199469"/>
    </source>
</evidence>
<evidence type="ECO:0000313" key="7">
    <source>
        <dbReference type="EMBL" id="MCD2194309.1"/>
    </source>
</evidence>
<evidence type="ECO:0000256" key="4">
    <source>
        <dbReference type="ARBA" id="ARBA00022679"/>
    </source>
</evidence>
<accession>A0ABS8P7S9</accession>
<organism evidence="7 8">
    <name type="scientific">Actinomycetospora endophytica</name>
    <dbReference type="NCBI Taxonomy" id="2291215"/>
    <lineage>
        <taxon>Bacteria</taxon>
        <taxon>Bacillati</taxon>
        <taxon>Actinomycetota</taxon>
        <taxon>Actinomycetes</taxon>
        <taxon>Pseudonocardiales</taxon>
        <taxon>Pseudonocardiaceae</taxon>
        <taxon>Actinomycetospora</taxon>
    </lineage>
</organism>
<feature type="domain" description="Diacylglycerol glucosyltransferase N-terminal" evidence="6">
    <location>
        <begin position="12"/>
        <end position="165"/>
    </location>
</feature>
<dbReference type="PANTHER" id="PTHR43025:SF3">
    <property type="entry name" value="MONOGALACTOSYLDIACYLGLYCEROL SYNTHASE 1, CHLOROPLASTIC"/>
    <property type="match status" value="1"/>
</dbReference>
<gene>
    <name evidence="7" type="ORF">LQ327_13090</name>
</gene>
<keyword evidence="3" id="KW-0328">Glycosyltransferase</keyword>
<name>A0ABS8P7S9_9PSEU</name>
<dbReference type="PANTHER" id="PTHR43025">
    <property type="entry name" value="MONOGALACTOSYLDIACYLGLYCEROL SYNTHASE"/>
    <property type="match status" value="1"/>
</dbReference>
<feature type="domain" description="Glycosyl transferase family 28 C-terminal" evidence="5">
    <location>
        <begin position="191"/>
        <end position="307"/>
    </location>
</feature>
<keyword evidence="8" id="KW-1185">Reference proteome</keyword>
<dbReference type="Pfam" id="PF06925">
    <property type="entry name" value="MGDG_synth"/>
    <property type="match status" value="1"/>
</dbReference>
<dbReference type="InterPro" id="IPR009695">
    <property type="entry name" value="Diacylglyc_glucosyltr_N"/>
</dbReference>
<evidence type="ECO:0000256" key="3">
    <source>
        <dbReference type="ARBA" id="ARBA00022676"/>
    </source>
</evidence>
<dbReference type="SUPFAM" id="SSF53756">
    <property type="entry name" value="UDP-Glycosyltransferase/glycogen phosphorylase"/>
    <property type="match status" value="1"/>
</dbReference>
<dbReference type="RefSeq" id="WP_230734179.1">
    <property type="nucleotide sequence ID" value="NZ_JAJNDB010000002.1"/>
</dbReference>
<dbReference type="InterPro" id="IPR050519">
    <property type="entry name" value="Glycosyltransf_28_UgtP"/>
</dbReference>
<dbReference type="Proteomes" id="UP001199469">
    <property type="component" value="Unassembled WGS sequence"/>
</dbReference>
<evidence type="ECO:0000256" key="2">
    <source>
        <dbReference type="ARBA" id="ARBA00006962"/>
    </source>
</evidence>
<protein>
    <submittedName>
        <fullName evidence="7">Galactosyldiacylglycerol synthase</fullName>
    </submittedName>
</protein>
<proteinExistence type="inferred from homology"/>
<comment type="caution">
    <text evidence="7">The sequence shown here is derived from an EMBL/GenBank/DDBJ whole genome shotgun (WGS) entry which is preliminary data.</text>
</comment>
<reference evidence="7 8" key="1">
    <citation type="submission" date="2021-11" db="EMBL/GenBank/DDBJ databases">
        <title>Draft genome sequence of Actinomycetospora sp. SF1 isolated from the rhizosphere soil.</title>
        <authorList>
            <person name="Duangmal K."/>
            <person name="Chantavorakit T."/>
        </authorList>
    </citation>
    <scope>NUCLEOTIDE SEQUENCE [LARGE SCALE GENOMIC DNA]</scope>
    <source>
        <strain evidence="7 8">TBRC 5722</strain>
    </source>
</reference>
<evidence type="ECO:0000256" key="1">
    <source>
        <dbReference type="ARBA" id="ARBA00004370"/>
    </source>
</evidence>